<comment type="subunit">
    <text evidence="6">Heterooligomer composed of large and small subunits.</text>
</comment>
<keyword evidence="2 6" id="KW-0963">Cytoplasm</keyword>
<dbReference type="Proteomes" id="UP000733611">
    <property type="component" value="Unassembled WGS sequence"/>
</dbReference>
<protein>
    <recommendedName>
        <fullName evidence="6">Exodeoxyribonuclease 7 small subunit</fullName>
        <ecNumber evidence="6">3.1.11.6</ecNumber>
    </recommendedName>
    <alternativeName>
        <fullName evidence="6">Exodeoxyribonuclease VII small subunit</fullName>
        <shortName evidence="6">Exonuclease VII small subunit</shortName>
    </alternativeName>
</protein>
<dbReference type="GO" id="GO:0005829">
    <property type="term" value="C:cytosol"/>
    <property type="evidence" value="ECO:0007669"/>
    <property type="project" value="TreeGrafter"/>
</dbReference>
<comment type="similarity">
    <text evidence="1 6">Belongs to the XseB family.</text>
</comment>
<dbReference type="EMBL" id="JAHLFE010000189">
    <property type="protein sequence ID" value="MBU3845053.1"/>
    <property type="molecule type" value="Genomic_DNA"/>
</dbReference>
<dbReference type="Gene3D" id="1.10.287.1040">
    <property type="entry name" value="Exonuclease VII, small subunit"/>
    <property type="match status" value="1"/>
</dbReference>
<reference evidence="9" key="2">
    <citation type="submission" date="2021-04" db="EMBL/GenBank/DDBJ databases">
        <authorList>
            <person name="Gilroy R."/>
        </authorList>
    </citation>
    <scope>NUCLEOTIDE SEQUENCE</scope>
    <source>
        <strain evidence="9">378</strain>
    </source>
</reference>
<dbReference type="PANTHER" id="PTHR34137">
    <property type="entry name" value="EXODEOXYRIBONUCLEASE 7 SMALL SUBUNIT"/>
    <property type="match status" value="1"/>
</dbReference>
<sequence length="124" mass="14122">MDFKNLDEGLTLLEATVKELEDNSLSLDDAIDKYERGMKLAVQCRSCLQDMTRRVSEVRQASMQELQRLEAGEQNFNAAPQDNQQPQQHMGQTQSQPQPQPMQQPPMQPEQPQGYDPADDDIAF</sequence>
<organism evidence="9 10">
    <name type="scientific">Candidatus Anaerobiospirillum pullicola</name>
    <dbReference type="NCBI Taxonomy" id="2838451"/>
    <lineage>
        <taxon>Bacteria</taxon>
        <taxon>Pseudomonadati</taxon>
        <taxon>Pseudomonadota</taxon>
        <taxon>Gammaproteobacteria</taxon>
        <taxon>Aeromonadales</taxon>
        <taxon>Succinivibrionaceae</taxon>
        <taxon>Anaerobiospirillum</taxon>
    </lineage>
</organism>
<dbReference type="SUPFAM" id="SSF116842">
    <property type="entry name" value="XseB-like"/>
    <property type="match status" value="1"/>
</dbReference>
<comment type="caution">
    <text evidence="9">The sequence shown here is derived from an EMBL/GenBank/DDBJ whole genome shotgun (WGS) entry which is preliminary data.</text>
</comment>
<evidence type="ECO:0000256" key="1">
    <source>
        <dbReference type="ARBA" id="ARBA00009998"/>
    </source>
</evidence>
<evidence type="ECO:0000256" key="4">
    <source>
        <dbReference type="ARBA" id="ARBA00022801"/>
    </source>
</evidence>
<dbReference type="NCBIfam" id="TIGR01280">
    <property type="entry name" value="xseB"/>
    <property type="match status" value="1"/>
</dbReference>
<evidence type="ECO:0000256" key="6">
    <source>
        <dbReference type="HAMAP-Rule" id="MF_00337"/>
    </source>
</evidence>
<accession>A0A948WZR4</accession>
<comment type="subcellular location">
    <subcellularLocation>
        <location evidence="6">Cytoplasm</location>
    </subcellularLocation>
</comment>
<dbReference type="GO" id="GO:0008855">
    <property type="term" value="F:exodeoxyribonuclease VII activity"/>
    <property type="evidence" value="ECO:0007669"/>
    <property type="project" value="UniProtKB-UniRule"/>
</dbReference>
<dbReference type="GO" id="GO:0006308">
    <property type="term" value="P:DNA catabolic process"/>
    <property type="evidence" value="ECO:0007669"/>
    <property type="project" value="UniProtKB-UniRule"/>
</dbReference>
<dbReference type="Pfam" id="PF02609">
    <property type="entry name" value="Exonuc_VII_S"/>
    <property type="match status" value="1"/>
</dbReference>
<feature type="compositionally biased region" description="Low complexity" evidence="8">
    <location>
        <begin position="74"/>
        <end position="97"/>
    </location>
</feature>
<gene>
    <name evidence="6 9" type="primary">xseB</name>
    <name evidence="9" type="ORF">H9847_09380</name>
</gene>
<name>A0A948WZR4_9GAMM</name>
<evidence type="ECO:0000256" key="7">
    <source>
        <dbReference type="SAM" id="Coils"/>
    </source>
</evidence>
<keyword evidence="3 6" id="KW-0540">Nuclease</keyword>
<evidence type="ECO:0000256" key="5">
    <source>
        <dbReference type="ARBA" id="ARBA00022839"/>
    </source>
</evidence>
<keyword evidence="7" id="KW-0175">Coiled coil</keyword>
<dbReference type="GO" id="GO:0009318">
    <property type="term" value="C:exodeoxyribonuclease VII complex"/>
    <property type="evidence" value="ECO:0007669"/>
    <property type="project" value="UniProtKB-UniRule"/>
</dbReference>
<dbReference type="InterPro" id="IPR003761">
    <property type="entry name" value="Exonuc_VII_S"/>
</dbReference>
<dbReference type="HAMAP" id="MF_00337">
    <property type="entry name" value="Exonuc_7_S"/>
    <property type="match status" value="1"/>
</dbReference>
<evidence type="ECO:0000313" key="9">
    <source>
        <dbReference type="EMBL" id="MBU3845053.1"/>
    </source>
</evidence>
<feature type="coiled-coil region" evidence="7">
    <location>
        <begin position="3"/>
        <end position="37"/>
    </location>
</feature>
<comment type="catalytic activity">
    <reaction evidence="6">
        <text>Exonucleolytic cleavage in either 5'- to 3'- or 3'- to 5'-direction to yield nucleoside 5'-phosphates.</text>
        <dbReference type="EC" id="3.1.11.6"/>
    </reaction>
</comment>
<evidence type="ECO:0000256" key="8">
    <source>
        <dbReference type="SAM" id="MobiDB-lite"/>
    </source>
</evidence>
<feature type="region of interest" description="Disordered" evidence="8">
    <location>
        <begin position="67"/>
        <end position="124"/>
    </location>
</feature>
<comment type="function">
    <text evidence="6">Bidirectionally degrades single-stranded DNA into large acid-insoluble oligonucleotides, which are then degraded further into small acid-soluble oligonucleotides.</text>
</comment>
<evidence type="ECO:0000256" key="2">
    <source>
        <dbReference type="ARBA" id="ARBA00022490"/>
    </source>
</evidence>
<dbReference type="PANTHER" id="PTHR34137:SF1">
    <property type="entry name" value="EXODEOXYRIBONUCLEASE 7 SMALL SUBUNIT"/>
    <property type="match status" value="1"/>
</dbReference>
<keyword evidence="4 6" id="KW-0378">Hydrolase</keyword>
<reference evidence="9" key="1">
    <citation type="journal article" date="2021" name="PeerJ">
        <title>Extensive microbial diversity within the chicken gut microbiome revealed by metagenomics and culture.</title>
        <authorList>
            <person name="Gilroy R."/>
            <person name="Ravi A."/>
            <person name="Getino M."/>
            <person name="Pursley I."/>
            <person name="Horton D.L."/>
            <person name="Alikhan N.F."/>
            <person name="Baker D."/>
            <person name="Gharbi K."/>
            <person name="Hall N."/>
            <person name="Watson M."/>
            <person name="Adriaenssens E.M."/>
            <person name="Foster-Nyarko E."/>
            <person name="Jarju S."/>
            <person name="Secka A."/>
            <person name="Antonio M."/>
            <person name="Oren A."/>
            <person name="Chaudhuri R.R."/>
            <person name="La Ragione R."/>
            <person name="Hildebrand F."/>
            <person name="Pallen M.J."/>
        </authorList>
    </citation>
    <scope>NUCLEOTIDE SEQUENCE</scope>
    <source>
        <strain evidence="9">378</strain>
    </source>
</reference>
<dbReference type="EC" id="3.1.11.6" evidence="6"/>
<evidence type="ECO:0000313" key="10">
    <source>
        <dbReference type="Proteomes" id="UP000733611"/>
    </source>
</evidence>
<evidence type="ECO:0000256" key="3">
    <source>
        <dbReference type="ARBA" id="ARBA00022722"/>
    </source>
</evidence>
<dbReference type="AlphaFoldDB" id="A0A948WZR4"/>
<keyword evidence="5 6" id="KW-0269">Exonuclease</keyword>
<proteinExistence type="inferred from homology"/>
<dbReference type="InterPro" id="IPR037004">
    <property type="entry name" value="Exonuc_VII_ssu_sf"/>
</dbReference>
<feature type="compositionally biased region" description="Pro residues" evidence="8">
    <location>
        <begin position="98"/>
        <end position="109"/>
    </location>
</feature>